<gene>
    <name evidence="1" type="ORF">QH73_0014310</name>
</gene>
<organism evidence="1 2">
    <name type="scientific">Scytonema millei VB511283</name>
    <dbReference type="NCBI Taxonomy" id="1245923"/>
    <lineage>
        <taxon>Bacteria</taxon>
        <taxon>Bacillati</taxon>
        <taxon>Cyanobacteriota</taxon>
        <taxon>Cyanophyceae</taxon>
        <taxon>Nostocales</taxon>
        <taxon>Scytonemataceae</taxon>
        <taxon>Scytonema</taxon>
    </lineage>
</organism>
<dbReference type="EMBL" id="JTJC03000003">
    <property type="protein sequence ID" value="NHC35810.1"/>
    <property type="molecule type" value="Genomic_DNA"/>
</dbReference>
<dbReference type="Proteomes" id="UP000031532">
    <property type="component" value="Unassembled WGS sequence"/>
</dbReference>
<name>A0A9X5E5M2_9CYAN</name>
<accession>A0A9X5E5M2</accession>
<keyword evidence="2" id="KW-1185">Reference proteome</keyword>
<dbReference type="AlphaFoldDB" id="A0A9X5E5M2"/>
<evidence type="ECO:0000313" key="2">
    <source>
        <dbReference type="Proteomes" id="UP000031532"/>
    </source>
</evidence>
<proteinExistence type="predicted"/>
<sequence length="48" mass="4549">MVVDLAGDLVVDLAEGLAVSGSAAGGGVDDTSIVTVPFVSGVTTATTI</sequence>
<reference evidence="1 2" key="1">
    <citation type="journal article" date="2015" name="Genome Announc.">
        <title>Draft Genome Sequence of the Terrestrial Cyanobacterium Scytonema millei VB511283, Isolated from Eastern India.</title>
        <authorList>
            <person name="Sen D."/>
            <person name="Chandrababunaidu M.M."/>
            <person name="Singh D."/>
            <person name="Sanghi N."/>
            <person name="Ghorai A."/>
            <person name="Mishra G.P."/>
            <person name="Madduluri M."/>
            <person name="Adhikary S.P."/>
            <person name="Tripathy S."/>
        </authorList>
    </citation>
    <scope>NUCLEOTIDE SEQUENCE [LARGE SCALE GENOMIC DNA]</scope>
    <source>
        <strain evidence="1 2">VB511283</strain>
    </source>
</reference>
<evidence type="ECO:0000313" key="1">
    <source>
        <dbReference type="EMBL" id="NHC35810.1"/>
    </source>
</evidence>
<comment type="caution">
    <text evidence="1">The sequence shown here is derived from an EMBL/GenBank/DDBJ whole genome shotgun (WGS) entry which is preliminary data.</text>
</comment>
<protein>
    <submittedName>
        <fullName evidence="1">Uncharacterized protein</fullName>
    </submittedName>
</protein>